<dbReference type="EMBL" id="JALJOQ010000153">
    <property type="protein sequence ID" value="KAK9793198.1"/>
    <property type="molecule type" value="Genomic_DNA"/>
</dbReference>
<protein>
    <recommendedName>
        <fullName evidence="3">Septin-type G domain-containing protein</fullName>
    </recommendedName>
</protein>
<dbReference type="GO" id="GO:0005525">
    <property type="term" value="F:GTP binding"/>
    <property type="evidence" value="ECO:0007669"/>
    <property type="project" value="UniProtKB-KW"/>
</dbReference>
<keyword evidence="1" id="KW-0547">Nucleotide-binding</keyword>
<dbReference type="InterPro" id="IPR030379">
    <property type="entry name" value="G_SEPTIN_dom"/>
</dbReference>
<feature type="region of interest" description="Disordered" evidence="2">
    <location>
        <begin position="390"/>
        <end position="434"/>
    </location>
</feature>
<feature type="region of interest" description="Disordered" evidence="2">
    <location>
        <begin position="1"/>
        <end position="48"/>
    </location>
</feature>
<dbReference type="AlphaFoldDB" id="A0AAW1NT19"/>
<feature type="region of interest" description="Disordered" evidence="2">
    <location>
        <begin position="350"/>
        <end position="369"/>
    </location>
</feature>
<evidence type="ECO:0000256" key="2">
    <source>
        <dbReference type="SAM" id="MobiDB-lite"/>
    </source>
</evidence>
<evidence type="ECO:0000259" key="3">
    <source>
        <dbReference type="PROSITE" id="PS51719"/>
    </source>
</evidence>
<reference evidence="4 5" key="1">
    <citation type="journal article" date="2024" name="Nat. Commun.">
        <title>Phylogenomics reveals the evolutionary origins of lichenization in chlorophyte algae.</title>
        <authorList>
            <person name="Puginier C."/>
            <person name="Libourel C."/>
            <person name="Otte J."/>
            <person name="Skaloud P."/>
            <person name="Haon M."/>
            <person name="Grisel S."/>
            <person name="Petersen M."/>
            <person name="Berrin J.G."/>
            <person name="Delaux P.M."/>
            <person name="Dal Grande F."/>
            <person name="Keller J."/>
        </authorList>
    </citation>
    <scope>NUCLEOTIDE SEQUENCE [LARGE SCALE GENOMIC DNA]</scope>
    <source>
        <strain evidence="4 5">SAG 2036</strain>
    </source>
</reference>
<keyword evidence="5" id="KW-1185">Reference proteome</keyword>
<name>A0AAW1NT19_9CHLO</name>
<comment type="caution">
    <text evidence="4">The sequence shown here is derived from an EMBL/GenBank/DDBJ whole genome shotgun (WGS) entry which is preliminary data.</text>
</comment>
<keyword evidence="1" id="KW-0342">GTP-binding</keyword>
<sequence length="434" mass="47464">MTATPESVPTLANGIHKDDGSSKSYSYGTRSGLDGSGNQGSGIGRTPASRAQHVLRIPAKHSTAHVNLLLAGGAGLGKTTFIKQFFHEFVPEGFVAHDGTPTGIEKFRREGGAASLCSHLPEPISTESGEYKIHYHIQDTPGSTNMNSAEVKDLVIKHVQSEKEAHFRMRLKDDAQTSAGEANKDGRSDRLIDLCLYFIPPQQFTQQDIDFITELSKEVLVIPVCAKSDAMTVDERAAFHKQVKDRLASEGITYGFIEEELGEAARAIGVTTHAEPLAGPPFVVVASNTYKQIGSEVKPVRSYPWGDCVVTDPKHSDFALIQEFVTTAAFHKLRRAKKRQFDRYCRTRIGSSATEPRTPTKLDSSNSTEDMAAELRKVKAQLESERQRAAELDMDKMSVASSIPRPDLLSSSITTPDKNMRSKSGLFGRAKQSA</sequence>
<feature type="domain" description="Septin-type G" evidence="3">
    <location>
        <begin position="62"/>
        <end position="351"/>
    </location>
</feature>
<evidence type="ECO:0000313" key="5">
    <source>
        <dbReference type="Proteomes" id="UP001465755"/>
    </source>
</evidence>
<dbReference type="InterPro" id="IPR027417">
    <property type="entry name" value="P-loop_NTPase"/>
</dbReference>
<gene>
    <name evidence="4" type="ORF">WJX73_002450</name>
</gene>
<evidence type="ECO:0000313" key="4">
    <source>
        <dbReference type="EMBL" id="KAK9793198.1"/>
    </source>
</evidence>
<proteinExistence type="inferred from homology"/>
<dbReference type="Gene3D" id="3.40.50.300">
    <property type="entry name" value="P-loop containing nucleotide triphosphate hydrolases"/>
    <property type="match status" value="1"/>
</dbReference>
<feature type="compositionally biased region" description="Gly residues" evidence="2">
    <location>
        <begin position="34"/>
        <end position="43"/>
    </location>
</feature>
<dbReference type="PANTHER" id="PTHR18884">
    <property type="entry name" value="SEPTIN"/>
    <property type="match status" value="1"/>
</dbReference>
<evidence type="ECO:0000256" key="1">
    <source>
        <dbReference type="RuleBase" id="RU004560"/>
    </source>
</evidence>
<dbReference type="Pfam" id="PF00735">
    <property type="entry name" value="Septin"/>
    <property type="match status" value="1"/>
</dbReference>
<comment type="similarity">
    <text evidence="1">Belongs to the TRAFAC class TrmE-Era-EngA-EngB-Septin-like GTPase superfamily. Septin GTPase family.</text>
</comment>
<dbReference type="SUPFAM" id="SSF52540">
    <property type="entry name" value="P-loop containing nucleoside triphosphate hydrolases"/>
    <property type="match status" value="1"/>
</dbReference>
<dbReference type="Proteomes" id="UP001465755">
    <property type="component" value="Unassembled WGS sequence"/>
</dbReference>
<organism evidence="4 5">
    <name type="scientific">Symbiochloris irregularis</name>
    <dbReference type="NCBI Taxonomy" id="706552"/>
    <lineage>
        <taxon>Eukaryota</taxon>
        <taxon>Viridiplantae</taxon>
        <taxon>Chlorophyta</taxon>
        <taxon>core chlorophytes</taxon>
        <taxon>Trebouxiophyceae</taxon>
        <taxon>Trebouxiales</taxon>
        <taxon>Trebouxiaceae</taxon>
        <taxon>Symbiochloris</taxon>
    </lineage>
</organism>
<dbReference type="PROSITE" id="PS51719">
    <property type="entry name" value="G_SEPTIN"/>
    <property type="match status" value="1"/>
</dbReference>
<accession>A0AAW1NT19</accession>